<dbReference type="Pfam" id="PF02525">
    <property type="entry name" value="Flavodoxin_2"/>
    <property type="match status" value="1"/>
</dbReference>
<name>A0A0W0HK11_PSEFL</name>
<comment type="subunit">
    <text evidence="6">Homodimer.</text>
</comment>
<dbReference type="EC" id="1.7.1.17" evidence="6"/>
<dbReference type="InterPro" id="IPR050104">
    <property type="entry name" value="FMN-dep_NADH:Q_OxRdtase_AzoR1"/>
</dbReference>
<comment type="cofactor">
    <cofactor evidence="6">
        <name>FMN</name>
        <dbReference type="ChEBI" id="CHEBI:58210"/>
    </cofactor>
    <text evidence="6">Binds 1 FMN per subunit.</text>
</comment>
<reference evidence="8 9" key="1">
    <citation type="submission" date="2015-09" db="EMBL/GenBank/DDBJ databases">
        <title>Genome sequence of ICMP 11288.</title>
        <authorList>
            <person name="Visnovsky S."/>
            <person name="Lu A."/>
            <person name="Panda P."/>
            <person name="Pitman A."/>
        </authorList>
    </citation>
    <scope>NUCLEOTIDE SEQUENCE [LARGE SCALE GENOMIC DNA]</scope>
    <source>
        <strain evidence="8 9">ICMP 11288</strain>
    </source>
</reference>
<dbReference type="PANTHER" id="PTHR43741">
    <property type="entry name" value="FMN-DEPENDENT NADH-AZOREDUCTASE 1"/>
    <property type="match status" value="1"/>
</dbReference>
<dbReference type="SUPFAM" id="SSF52218">
    <property type="entry name" value="Flavoproteins"/>
    <property type="match status" value="1"/>
</dbReference>
<dbReference type="EC" id="1.6.5.-" evidence="6"/>
<organism evidence="8 9">
    <name type="scientific">Pseudomonas fluorescens ICMP 11288</name>
    <dbReference type="NCBI Taxonomy" id="1198309"/>
    <lineage>
        <taxon>Bacteria</taxon>
        <taxon>Pseudomonadati</taxon>
        <taxon>Pseudomonadota</taxon>
        <taxon>Gammaproteobacteria</taxon>
        <taxon>Pseudomonadales</taxon>
        <taxon>Pseudomonadaceae</taxon>
        <taxon>Pseudomonas</taxon>
    </lineage>
</organism>
<dbReference type="PANTHER" id="PTHR43741:SF4">
    <property type="entry name" value="FMN-DEPENDENT NADH:QUINONE OXIDOREDUCTASE"/>
    <property type="match status" value="1"/>
</dbReference>
<dbReference type="InterPro" id="IPR023048">
    <property type="entry name" value="NADH:quinone_OxRdtase_FMN_depd"/>
</dbReference>
<dbReference type="InterPro" id="IPR003680">
    <property type="entry name" value="Flavodoxin_fold"/>
</dbReference>
<keyword evidence="4 6" id="KW-0520">NAD</keyword>
<keyword evidence="3 6" id="KW-0560">Oxidoreductase</keyword>
<dbReference type="HAMAP" id="MF_01216">
    <property type="entry name" value="Azoreductase_type1"/>
    <property type="match status" value="1"/>
</dbReference>
<evidence type="ECO:0000256" key="1">
    <source>
        <dbReference type="ARBA" id="ARBA00022630"/>
    </source>
</evidence>
<evidence type="ECO:0000313" key="8">
    <source>
        <dbReference type="EMBL" id="KTB60962.1"/>
    </source>
</evidence>
<dbReference type="InterPro" id="IPR029039">
    <property type="entry name" value="Flavoprotein-like_sf"/>
</dbReference>
<comment type="function">
    <text evidence="6">Quinone reductase that provides resistance to thiol-specific stress caused by electrophilic quinones.</text>
</comment>
<feature type="binding site" evidence="6">
    <location>
        <begin position="16"/>
        <end position="18"/>
    </location>
    <ligand>
        <name>FMN</name>
        <dbReference type="ChEBI" id="CHEBI:58210"/>
    </ligand>
</feature>
<dbReference type="Gene3D" id="3.40.50.360">
    <property type="match status" value="1"/>
</dbReference>
<evidence type="ECO:0000256" key="2">
    <source>
        <dbReference type="ARBA" id="ARBA00022643"/>
    </source>
</evidence>
<sequence>MTTLLHIECSPRKQRSASLEIARQFIARYQQNAPDTQVVTLDLWALDLPEFAGPVMDAKYAGIAGTPLSDEQSAAWTTLKALAAHLHQADVLVFSVPLWNFAIPYKLKHFIDVVSQKDVLFEFSPEHGVRGLLHNKIAVNVYARGMDFSAPGAQAMDFQKPYMEAWLGFIGVTDVHSLYVEKTILGAEVDQVSRLESVGVALKLADRLGSVGG</sequence>
<dbReference type="RefSeq" id="WP_058421466.1">
    <property type="nucleotide sequence ID" value="NZ_LKEF01000037.1"/>
</dbReference>
<protein>
    <recommendedName>
        <fullName evidence="6">FMN dependent NADH:quinone oxidoreductase</fullName>
        <ecNumber evidence="6">1.6.5.-</ecNumber>
    </recommendedName>
    <alternativeName>
        <fullName evidence="6">Azo-dye reductase</fullName>
    </alternativeName>
    <alternativeName>
        <fullName evidence="6">FMN-dependent NADH-azo compound oxidoreductase</fullName>
    </alternativeName>
    <alternativeName>
        <fullName evidence="6">FMN-dependent NADH-azoreductase</fullName>
        <ecNumber evidence="6">1.7.1.17</ecNumber>
    </alternativeName>
</protein>
<dbReference type="GO" id="GO:0016652">
    <property type="term" value="F:oxidoreductase activity, acting on NAD(P)H as acceptor"/>
    <property type="evidence" value="ECO:0007669"/>
    <property type="project" value="UniProtKB-UniRule"/>
</dbReference>
<evidence type="ECO:0000313" key="9">
    <source>
        <dbReference type="Proteomes" id="UP000054197"/>
    </source>
</evidence>
<dbReference type="GO" id="GO:0010181">
    <property type="term" value="F:FMN binding"/>
    <property type="evidence" value="ECO:0007669"/>
    <property type="project" value="UniProtKB-UniRule"/>
</dbReference>
<evidence type="ECO:0000256" key="5">
    <source>
        <dbReference type="ARBA" id="ARBA00048542"/>
    </source>
</evidence>
<proteinExistence type="inferred from homology"/>
<comment type="caution">
    <text evidence="6">Lacks conserved residue(s) required for the propagation of feature annotation.</text>
</comment>
<gene>
    <name evidence="6" type="primary">azoR</name>
    <name evidence="8" type="ORF">AO063_24275</name>
</gene>
<comment type="function">
    <text evidence="6">Also exhibits azoreductase activity. Catalyzes the reductive cleavage of the azo bond in aromatic azo compounds to the corresponding amines.</text>
</comment>
<evidence type="ECO:0000256" key="4">
    <source>
        <dbReference type="ARBA" id="ARBA00023027"/>
    </source>
</evidence>
<accession>A0A0W0HK11</accession>
<comment type="catalytic activity">
    <reaction evidence="5">
        <text>N,N-dimethyl-1,4-phenylenediamine + anthranilate + 2 NAD(+) = 2-(4-dimethylaminophenyl)diazenylbenzoate + 2 NADH + 2 H(+)</text>
        <dbReference type="Rhea" id="RHEA:55872"/>
        <dbReference type="ChEBI" id="CHEBI:15378"/>
        <dbReference type="ChEBI" id="CHEBI:15783"/>
        <dbReference type="ChEBI" id="CHEBI:16567"/>
        <dbReference type="ChEBI" id="CHEBI:57540"/>
        <dbReference type="ChEBI" id="CHEBI:57945"/>
        <dbReference type="ChEBI" id="CHEBI:71579"/>
        <dbReference type="EC" id="1.7.1.17"/>
    </reaction>
    <physiologicalReaction direction="right-to-left" evidence="5">
        <dbReference type="Rhea" id="RHEA:55874"/>
    </physiologicalReaction>
</comment>
<dbReference type="GO" id="GO:0016655">
    <property type="term" value="F:oxidoreductase activity, acting on NAD(P)H, quinone or similar compound as acceptor"/>
    <property type="evidence" value="ECO:0007669"/>
    <property type="project" value="InterPro"/>
</dbReference>
<comment type="caution">
    <text evidence="8">The sequence shown here is derived from an EMBL/GenBank/DDBJ whole genome shotgun (WGS) entry which is preliminary data.</text>
</comment>
<evidence type="ECO:0000256" key="6">
    <source>
        <dbReference type="HAMAP-Rule" id="MF_01216"/>
    </source>
</evidence>
<evidence type="ECO:0000256" key="3">
    <source>
        <dbReference type="ARBA" id="ARBA00023002"/>
    </source>
</evidence>
<feature type="binding site" evidence="6">
    <location>
        <position position="10"/>
    </location>
    <ligand>
        <name>FMN</name>
        <dbReference type="ChEBI" id="CHEBI:58210"/>
    </ligand>
</feature>
<dbReference type="GO" id="GO:0009055">
    <property type="term" value="F:electron transfer activity"/>
    <property type="evidence" value="ECO:0007669"/>
    <property type="project" value="UniProtKB-UniRule"/>
</dbReference>
<feature type="domain" description="Flavodoxin-like fold" evidence="7">
    <location>
        <begin position="3"/>
        <end position="189"/>
    </location>
</feature>
<comment type="similarity">
    <text evidence="6">Belongs to the azoreductase type 1 family.</text>
</comment>
<dbReference type="EMBL" id="LKEF01000037">
    <property type="protein sequence ID" value="KTB60962.1"/>
    <property type="molecule type" value="Genomic_DNA"/>
</dbReference>
<dbReference type="AlphaFoldDB" id="A0A0W0HK11"/>
<dbReference type="Proteomes" id="UP000054197">
    <property type="component" value="Unassembled WGS sequence"/>
</dbReference>
<keyword evidence="2 6" id="KW-0288">FMN</keyword>
<keyword evidence="1 6" id="KW-0285">Flavoprotein</keyword>
<comment type="catalytic activity">
    <reaction evidence="6">
        <text>2 a quinone + NADH + H(+) = 2 a 1,4-benzosemiquinone + NAD(+)</text>
        <dbReference type="Rhea" id="RHEA:65952"/>
        <dbReference type="ChEBI" id="CHEBI:15378"/>
        <dbReference type="ChEBI" id="CHEBI:57540"/>
        <dbReference type="ChEBI" id="CHEBI:57945"/>
        <dbReference type="ChEBI" id="CHEBI:132124"/>
        <dbReference type="ChEBI" id="CHEBI:134225"/>
    </reaction>
</comment>
<evidence type="ECO:0000259" key="7">
    <source>
        <dbReference type="Pfam" id="PF02525"/>
    </source>
</evidence>